<proteinExistence type="predicted"/>
<protein>
    <submittedName>
        <fullName evidence="1">Uncharacterized protein</fullName>
    </submittedName>
</protein>
<accession>A0A1V1PDT5</accession>
<organism evidence="1 2">
    <name type="scientific">Candidatus Magnetoglobus multicellularis str. Araruama</name>
    <dbReference type="NCBI Taxonomy" id="890399"/>
    <lineage>
        <taxon>Bacteria</taxon>
        <taxon>Pseudomonadati</taxon>
        <taxon>Thermodesulfobacteriota</taxon>
        <taxon>Desulfobacteria</taxon>
        <taxon>Desulfobacterales</taxon>
        <taxon>Desulfobacteraceae</taxon>
        <taxon>Candidatus Magnetoglobus</taxon>
    </lineage>
</organism>
<sequence length="76" mass="8646">MNATAAINPESISLLREGWRLLIAQLGIQKATKFIVLIERGQGDTVNEIANYWRDLSIDDIHRKVIDWKKNVGKSI</sequence>
<evidence type="ECO:0000313" key="1">
    <source>
        <dbReference type="EMBL" id="ETR73047.1"/>
    </source>
</evidence>
<dbReference type="Proteomes" id="UP000189670">
    <property type="component" value="Unassembled WGS sequence"/>
</dbReference>
<dbReference type="AlphaFoldDB" id="A0A1V1PDT5"/>
<name>A0A1V1PDT5_9BACT</name>
<gene>
    <name evidence="1" type="ORF">OMM_07180</name>
</gene>
<comment type="caution">
    <text evidence="1">The sequence shown here is derived from an EMBL/GenBank/DDBJ whole genome shotgun (WGS) entry which is preliminary data.</text>
</comment>
<evidence type="ECO:0000313" key="2">
    <source>
        <dbReference type="Proteomes" id="UP000189670"/>
    </source>
</evidence>
<dbReference type="EMBL" id="ATBP01000092">
    <property type="protein sequence ID" value="ETR73047.1"/>
    <property type="molecule type" value="Genomic_DNA"/>
</dbReference>
<reference evidence="2" key="1">
    <citation type="submission" date="2012-11" db="EMBL/GenBank/DDBJ databases">
        <authorList>
            <person name="Lucero-Rivera Y.E."/>
            <person name="Tovar-Ramirez D."/>
        </authorList>
    </citation>
    <scope>NUCLEOTIDE SEQUENCE [LARGE SCALE GENOMIC DNA]</scope>
    <source>
        <strain evidence="2">Araruama</strain>
    </source>
</reference>